<dbReference type="Gene3D" id="3.30.360.10">
    <property type="entry name" value="Dihydrodipicolinate Reductase, domain 2"/>
    <property type="match status" value="1"/>
</dbReference>
<evidence type="ECO:0000256" key="6">
    <source>
        <dbReference type="ARBA" id="ARBA00023002"/>
    </source>
</evidence>
<evidence type="ECO:0000256" key="7">
    <source>
        <dbReference type="ARBA" id="ARBA00023277"/>
    </source>
</evidence>
<feature type="domain" description="Glucose-6-phosphate dehydrogenase NAD-binding" evidence="8">
    <location>
        <begin position="4"/>
        <end position="149"/>
    </location>
</feature>
<accession>A0A4V2JWV0</accession>
<dbReference type="InterPro" id="IPR022675">
    <property type="entry name" value="G6P_DH_C"/>
</dbReference>
<evidence type="ECO:0000259" key="8">
    <source>
        <dbReference type="Pfam" id="PF00479"/>
    </source>
</evidence>
<dbReference type="Pfam" id="PF00479">
    <property type="entry name" value="G6PD_N"/>
    <property type="match status" value="1"/>
</dbReference>
<evidence type="ECO:0000256" key="1">
    <source>
        <dbReference type="ARBA" id="ARBA00004937"/>
    </source>
</evidence>
<keyword evidence="7" id="KW-0119">Carbohydrate metabolism</keyword>
<sequence length="452" mass="52868">MKIVIFGASGDLAKRKLFPALAKVEGGAPDLKIIGYSRAKLEDNFITKITEFETYKQSFLDKIMYISGEYSNLEKLKDFVDEETLFYFSVPPIVYPTLFSGLSIFSNPKIAVEKPFGNDLKSFLNVRKFISQHENTRIYLIDHYLLKPMCVALPKILSKRDSIRCLLNNNCVRSVEIYIKEELGIEGRSYFNDYGLVKDVVQNHLSEIFCLLGCTYELSMDSDSLKEKRVQFLEKVKEINIKYTLFGQYEEYNKELGFSSDTETFVLVPLFVENERWKKVPFVLIAGKGLNEKRTEIRIEFKRKSLARVCEFLDSSDQFKNHIEIPVKDIEYFELIINVFPDNEIYFRFKSKEGFIKLVIYETCEIDRMMVENYGKYKDHEIIFNSLINNHEFACAGVDEAEILWNLFDEKKLMPKSNLFFYRKGVDMPDIASDMIVKLKEKNDSMFDSFFN</sequence>
<dbReference type="STRING" id="148818.A0A4V2JWV0"/>
<protein>
    <recommendedName>
        <fullName evidence="3">Glucose-6-phosphate 1-dehydrogenase</fullName>
        <ecNumber evidence="2">1.1.1.49</ecNumber>
    </recommendedName>
</protein>
<evidence type="ECO:0000256" key="3">
    <source>
        <dbReference type="ARBA" id="ARBA00020444"/>
    </source>
</evidence>
<dbReference type="VEuPathDB" id="MicrosporidiaDB:CWI36_0035p0050"/>
<evidence type="ECO:0000256" key="2">
    <source>
        <dbReference type="ARBA" id="ARBA00013019"/>
    </source>
</evidence>
<dbReference type="Gene3D" id="3.40.50.720">
    <property type="entry name" value="NAD(P)-binding Rossmann-like Domain"/>
    <property type="match status" value="1"/>
</dbReference>
<feature type="domain" description="Glucose-6-phosphate dehydrogenase C-terminal" evidence="9">
    <location>
        <begin position="166"/>
        <end position="438"/>
    </location>
</feature>
<dbReference type="EMBL" id="PITI01000035">
    <property type="protein sequence ID" value="TBU09372.1"/>
    <property type="molecule type" value="Genomic_DNA"/>
</dbReference>
<keyword evidence="5" id="KW-0521">NADP</keyword>
<dbReference type="UniPathway" id="UPA00115">
    <property type="reaction ID" value="UER00408"/>
</dbReference>
<dbReference type="InterPro" id="IPR001282">
    <property type="entry name" value="G6P_DH"/>
</dbReference>
<comment type="caution">
    <text evidence="10">The sequence shown here is derived from an EMBL/GenBank/DDBJ whole genome shotgun (WGS) entry which is preliminary data.</text>
</comment>
<dbReference type="Pfam" id="PF02781">
    <property type="entry name" value="G6PD_C"/>
    <property type="match status" value="1"/>
</dbReference>
<dbReference type="GO" id="GO:0009051">
    <property type="term" value="P:pentose-phosphate shunt, oxidative branch"/>
    <property type="evidence" value="ECO:0007669"/>
    <property type="project" value="TreeGrafter"/>
</dbReference>
<dbReference type="EC" id="1.1.1.49" evidence="2"/>
<dbReference type="SUPFAM" id="SSF51735">
    <property type="entry name" value="NAD(P)-binding Rossmann-fold domains"/>
    <property type="match status" value="1"/>
</dbReference>
<dbReference type="InterPro" id="IPR036291">
    <property type="entry name" value="NAD(P)-bd_dom_sf"/>
</dbReference>
<name>A0A4V2JWV0_9MICR</name>
<evidence type="ECO:0000256" key="4">
    <source>
        <dbReference type="ARBA" id="ARBA00022526"/>
    </source>
</evidence>
<keyword evidence="11" id="KW-1185">Reference proteome</keyword>
<dbReference type="VEuPathDB" id="MicrosporidiaDB:CWI39_0036p0070"/>
<dbReference type="GO" id="GO:0050661">
    <property type="term" value="F:NADP binding"/>
    <property type="evidence" value="ECO:0007669"/>
    <property type="project" value="InterPro"/>
</dbReference>
<dbReference type="SUPFAM" id="SSF55347">
    <property type="entry name" value="Glyceraldehyde-3-phosphate dehydrogenase-like, C-terminal domain"/>
    <property type="match status" value="1"/>
</dbReference>
<dbReference type="GO" id="GO:0004345">
    <property type="term" value="F:glucose-6-phosphate dehydrogenase activity"/>
    <property type="evidence" value="ECO:0007669"/>
    <property type="project" value="UniProtKB-EC"/>
</dbReference>
<keyword evidence="4" id="KW-0313">Glucose metabolism</keyword>
<gene>
    <name evidence="10" type="ORF">CWI36_0035p0050</name>
</gene>
<reference evidence="10 11" key="1">
    <citation type="submission" date="2017-12" db="EMBL/GenBank/DDBJ databases">
        <authorList>
            <person name="Pombert J.-F."/>
            <person name="Haag K.L."/>
            <person name="Ebert D."/>
        </authorList>
    </citation>
    <scope>NUCLEOTIDE SEQUENCE [LARGE SCALE GENOMIC DNA]</scope>
    <source>
        <strain evidence="10">BE-OM-2</strain>
    </source>
</reference>
<organism evidence="10 11">
    <name type="scientific">Hamiltosporidium magnivora</name>
    <dbReference type="NCBI Taxonomy" id="148818"/>
    <lineage>
        <taxon>Eukaryota</taxon>
        <taxon>Fungi</taxon>
        <taxon>Fungi incertae sedis</taxon>
        <taxon>Microsporidia</taxon>
        <taxon>Dubosqiidae</taxon>
        <taxon>Hamiltosporidium</taxon>
    </lineage>
</organism>
<comment type="pathway">
    <text evidence="1">Carbohydrate degradation; pentose phosphate pathway; D-ribulose 5-phosphate from D-glucose 6-phosphate (oxidative stage): step 1/3.</text>
</comment>
<dbReference type="GO" id="GO:0006006">
    <property type="term" value="P:glucose metabolic process"/>
    <property type="evidence" value="ECO:0007669"/>
    <property type="project" value="UniProtKB-KW"/>
</dbReference>
<proteinExistence type="predicted"/>
<dbReference type="Proteomes" id="UP000291404">
    <property type="component" value="Unassembled WGS sequence"/>
</dbReference>
<dbReference type="InterPro" id="IPR022674">
    <property type="entry name" value="G6P_DH_NAD-bd"/>
</dbReference>
<dbReference type="PANTHER" id="PTHR23429">
    <property type="entry name" value="GLUCOSE-6-PHOSPHATE 1-DEHYDROGENASE G6PD"/>
    <property type="match status" value="1"/>
</dbReference>
<dbReference type="PRINTS" id="PR00079">
    <property type="entry name" value="G6PDHDRGNASE"/>
</dbReference>
<dbReference type="AlphaFoldDB" id="A0A4V2JWV0"/>
<evidence type="ECO:0000313" key="10">
    <source>
        <dbReference type="EMBL" id="TBU09372.1"/>
    </source>
</evidence>
<keyword evidence="6" id="KW-0560">Oxidoreductase</keyword>
<evidence type="ECO:0000259" key="9">
    <source>
        <dbReference type="Pfam" id="PF02781"/>
    </source>
</evidence>
<evidence type="ECO:0000256" key="5">
    <source>
        <dbReference type="ARBA" id="ARBA00022857"/>
    </source>
</evidence>
<dbReference type="PANTHER" id="PTHR23429:SF0">
    <property type="entry name" value="GLUCOSE-6-PHOSPHATE 1-DEHYDROGENASE"/>
    <property type="match status" value="1"/>
</dbReference>
<evidence type="ECO:0000313" key="11">
    <source>
        <dbReference type="Proteomes" id="UP000291404"/>
    </source>
</evidence>